<dbReference type="GO" id="GO:0006302">
    <property type="term" value="P:double-strand break repair"/>
    <property type="evidence" value="ECO:0007669"/>
    <property type="project" value="TreeGrafter"/>
</dbReference>
<name>D6SJQ5_9BACT</name>
<dbReference type="InterPro" id="IPR027417">
    <property type="entry name" value="P-loop_NTPase"/>
</dbReference>
<evidence type="ECO:0000313" key="3">
    <source>
        <dbReference type="Proteomes" id="UP000005496"/>
    </source>
</evidence>
<comment type="caution">
    <text evidence="2">The sequence shown here is derived from an EMBL/GenBank/DDBJ whole genome shotgun (WGS) entry which is preliminary data.</text>
</comment>
<protein>
    <recommendedName>
        <fullName evidence="1">ATPase AAA-type core domain-containing protein</fullName>
    </recommendedName>
</protein>
<gene>
    <name evidence="2" type="ORF">Dthio_PD3560</name>
</gene>
<dbReference type="EMBL" id="ACJN02000001">
    <property type="protein sequence ID" value="EFI36108.1"/>
    <property type="molecule type" value="Genomic_DNA"/>
</dbReference>
<organism evidence="2 3">
    <name type="scientific">Desulfonatronospira thiodismutans ASO3-1</name>
    <dbReference type="NCBI Taxonomy" id="555779"/>
    <lineage>
        <taxon>Bacteria</taxon>
        <taxon>Pseudomonadati</taxon>
        <taxon>Thermodesulfobacteriota</taxon>
        <taxon>Desulfovibrionia</taxon>
        <taxon>Desulfovibrionales</taxon>
        <taxon>Desulfonatronovibrionaceae</taxon>
        <taxon>Desulfonatronospira</taxon>
    </lineage>
</organism>
<dbReference type="CDD" id="cd00267">
    <property type="entry name" value="ABC_ATPase"/>
    <property type="match status" value="1"/>
</dbReference>
<accession>D6SJQ5</accession>
<dbReference type="InterPro" id="IPR003959">
    <property type="entry name" value="ATPase_AAA_core"/>
</dbReference>
<dbReference type="GO" id="GO:0000731">
    <property type="term" value="P:DNA synthesis involved in DNA repair"/>
    <property type="evidence" value="ECO:0007669"/>
    <property type="project" value="TreeGrafter"/>
</dbReference>
<dbReference type="RefSeq" id="WP_008869233.1">
    <property type="nucleotide sequence ID" value="NZ_ACJN02000001.1"/>
</dbReference>
<keyword evidence="3" id="KW-1185">Reference proteome</keyword>
<dbReference type="SUPFAM" id="SSF52540">
    <property type="entry name" value="P-loop containing nucleoside triphosphate hydrolases"/>
    <property type="match status" value="1"/>
</dbReference>
<evidence type="ECO:0000259" key="1">
    <source>
        <dbReference type="Pfam" id="PF13304"/>
    </source>
</evidence>
<dbReference type="PIRSF" id="PIRSF029347">
    <property type="entry name" value="RecF"/>
    <property type="match status" value="1"/>
</dbReference>
<evidence type="ECO:0000313" key="2">
    <source>
        <dbReference type="EMBL" id="EFI36108.1"/>
    </source>
</evidence>
<dbReference type="PANTHER" id="PTHR32182:SF22">
    <property type="entry name" value="ATP-DEPENDENT ENDONUCLEASE, OLD FAMILY-RELATED"/>
    <property type="match status" value="1"/>
</dbReference>
<dbReference type="AlphaFoldDB" id="D6SJQ5"/>
<dbReference type="PANTHER" id="PTHR32182">
    <property type="entry name" value="DNA REPLICATION AND REPAIR PROTEIN RECF"/>
    <property type="match status" value="1"/>
</dbReference>
<dbReference type="eggNOG" id="COG4637">
    <property type="taxonomic scope" value="Bacteria"/>
</dbReference>
<dbReference type="GO" id="GO:0005524">
    <property type="term" value="F:ATP binding"/>
    <property type="evidence" value="ECO:0007669"/>
    <property type="project" value="InterPro"/>
</dbReference>
<dbReference type="Proteomes" id="UP000005496">
    <property type="component" value="Unassembled WGS sequence"/>
</dbReference>
<proteinExistence type="predicted"/>
<dbReference type="OrthoDB" id="127554at2"/>
<feature type="domain" description="ATPase AAA-type core" evidence="1">
    <location>
        <begin position="236"/>
        <end position="318"/>
    </location>
</feature>
<reference evidence="2" key="1">
    <citation type="submission" date="2010-05" db="EMBL/GenBank/DDBJ databases">
        <title>The draft genome of Desulfonatronospira thiodismutans ASO3-1.</title>
        <authorList>
            <consortium name="US DOE Joint Genome Institute (JGI-PGF)"/>
            <person name="Lucas S."/>
            <person name="Copeland A."/>
            <person name="Lapidus A."/>
            <person name="Cheng J.-F."/>
            <person name="Bruce D."/>
            <person name="Goodwin L."/>
            <person name="Pitluck S."/>
            <person name="Chertkov O."/>
            <person name="Brettin T."/>
            <person name="Detter J.C."/>
            <person name="Han C."/>
            <person name="Land M.L."/>
            <person name="Hauser L."/>
            <person name="Kyrpides N."/>
            <person name="Mikhailova N."/>
            <person name="Muyzer G."/>
            <person name="Woyke T."/>
        </authorList>
    </citation>
    <scope>NUCLEOTIDE SEQUENCE [LARGE SCALE GENOMIC DNA]</scope>
    <source>
        <strain evidence="2">ASO3-1</strain>
    </source>
</reference>
<dbReference type="GO" id="GO:0016887">
    <property type="term" value="F:ATP hydrolysis activity"/>
    <property type="evidence" value="ECO:0007669"/>
    <property type="project" value="InterPro"/>
</dbReference>
<dbReference type="InterPro" id="IPR014555">
    <property type="entry name" value="RecF-like"/>
</dbReference>
<dbReference type="Pfam" id="PF13304">
    <property type="entry name" value="AAA_21"/>
    <property type="match status" value="1"/>
</dbReference>
<dbReference type="Gene3D" id="3.40.50.300">
    <property type="entry name" value="P-loop containing nucleotide triphosphate hydrolases"/>
    <property type="match status" value="1"/>
</dbReference>
<sequence length="371" mass="42428">MSTTKKSIDYLTIKGFMSIQNMDRFPLGMLNVFIGSNGAGKSNLMTYFHMLGEMVEGRLQKWTRIKGSADRIMSFGVKETTRLESFIEFALNGYMFSLEPTVEGGFSFAKEKLFFQGPYYGPSWTDLGSGHSEAKLKEYYNTCKPGSTADYCYSSISSWKVFHFHDTSDTAGMKRLGALHDNDYLRPDASNLAAFLYRMAEEHPNIYQQIRKTIQLVIPFFDDFTFKPQTLPSEEKQIRLLWKQKDSDYAFWPSQLSDGSLRFICLATALLQPDPPSTIIIDEPELGLHPYAISLLGSMFRSASKRMQVIVSTQSVPLVNEFSINDLVVVERKQEATVFNRYNQEEFISWLEDYSIGELWEKNILGGRPRS</sequence>